<dbReference type="Pfam" id="PF02836">
    <property type="entry name" value="Glyco_hydro_2_C"/>
    <property type="match status" value="1"/>
</dbReference>
<dbReference type="InterPro" id="IPR006102">
    <property type="entry name" value="Ig-like_GH2"/>
</dbReference>
<evidence type="ECO:0000256" key="4">
    <source>
        <dbReference type="ARBA" id="ARBA00023295"/>
    </source>
</evidence>
<dbReference type="InterPro" id="IPR006103">
    <property type="entry name" value="Glyco_hydro_2_cat"/>
</dbReference>
<dbReference type="InterPro" id="IPR036156">
    <property type="entry name" value="Beta-gal/glucu_dom_sf"/>
</dbReference>
<dbReference type="Gene3D" id="2.60.40.10">
    <property type="entry name" value="Immunoglobulins"/>
    <property type="match status" value="1"/>
</dbReference>
<dbReference type="FunFam" id="2.60.40.10:FF:000680">
    <property type="entry name" value="Beta-galactosidase"/>
    <property type="match status" value="1"/>
</dbReference>
<keyword evidence="3" id="KW-0378">Hydrolase</keyword>
<evidence type="ECO:0000256" key="3">
    <source>
        <dbReference type="ARBA" id="ARBA00022801"/>
    </source>
</evidence>
<feature type="domain" description="Glycoside hydrolase family 2 catalytic" evidence="6">
    <location>
        <begin position="126"/>
        <end position="249"/>
    </location>
</feature>
<evidence type="ECO:0000259" key="6">
    <source>
        <dbReference type="Pfam" id="PF02836"/>
    </source>
</evidence>
<accession>X0XNY4</accession>
<protein>
    <recommendedName>
        <fullName evidence="2">beta-galactosidase</fullName>
        <ecNumber evidence="2">3.2.1.23</ecNumber>
    </recommendedName>
</protein>
<dbReference type="InterPro" id="IPR023230">
    <property type="entry name" value="Glyco_hydro_2_CS"/>
</dbReference>
<feature type="non-terminal residue" evidence="7">
    <location>
        <position position="249"/>
    </location>
</feature>
<dbReference type="AlphaFoldDB" id="X0XNY4"/>
<proteinExistence type="predicted"/>
<evidence type="ECO:0000256" key="2">
    <source>
        <dbReference type="ARBA" id="ARBA00012756"/>
    </source>
</evidence>
<feature type="non-terminal residue" evidence="7">
    <location>
        <position position="1"/>
    </location>
</feature>
<dbReference type="PANTHER" id="PTHR46323:SF2">
    <property type="entry name" value="BETA-GALACTOSIDASE"/>
    <property type="match status" value="1"/>
</dbReference>
<dbReference type="Pfam" id="PF00703">
    <property type="entry name" value="Glyco_hydro_2"/>
    <property type="match status" value="1"/>
</dbReference>
<evidence type="ECO:0000256" key="1">
    <source>
        <dbReference type="ARBA" id="ARBA00001412"/>
    </source>
</evidence>
<dbReference type="GO" id="GO:0004565">
    <property type="term" value="F:beta-galactosidase activity"/>
    <property type="evidence" value="ECO:0007669"/>
    <property type="project" value="UniProtKB-EC"/>
</dbReference>
<dbReference type="GO" id="GO:0009341">
    <property type="term" value="C:beta-galactosidase complex"/>
    <property type="evidence" value="ECO:0007669"/>
    <property type="project" value="TreeGrafter"/>
</dbReference>
<reference evidence="7" key="1">
    <citation type="journal article" date="2014" name="Front. Microbiol.">
        <title>High frequency of phylogenetically diverse reductive dehalogenase-homologous genes in deep subseafloor sedimentary metagenomes.</title>
        <authorList>
            <person name="Kawai M."/>
            <person name="Futagami T."/>
            <person name="Toyoda A."/>
            <person name="Takaki Y."/>
            <person name="Nishi S."/>
            <person name="Hori S."/>
            <person name="Arai W."/>
            <person name="Tsubouchi T."/>
            <person name="Morono Y."/>
            <person name="Uchiyama I."/>
            <person name="Ito T."/>
            <person name="Fujiyama A."/>
            <person name="Inagaki F."/>
            <person name="Takami H."/>
        </authorList>
    </citation>
    <scope>NUCLEOTIDE SEQUENCE</scope>
    <source>
        <strain evidence="7">Expedition CK06-06</strain>
    </source>
</reference>
<gene>
    <name evidence="7" type="ORF">S01H1_67404</name>
</gene>
<dbReference type="InterPro" id="IPR050347">
    <property type="entry name" value="Bact_Beta-galactosidase"/>
</dbReference>
<name>X0XNY4_9ZZZZ</name>
<dbReference type="InterPro" id="IPR006101">
    <property type="entry name" value="Glyco_hydro_2"/>
</dbReference>
<feature type="domain" description="Glycoside hydrolase family 2 immunoglobulin-like beta-sandwich" evidence="5">
    <location>
        <begin position="8"/>
        <end position="123"/>
    </location>
</feature>
<evidence type="ECO:0000259" key="5">
    <source>
        <dbReference type="Pfam" id="PF00703"/>
    </source>
</evidence>
<dbReference type="PANTHER" id="PTHR46323">
    <property type="entry name" value="BETA-GALACTOSIDASE"/>
    <property type="match status" value="1"/>
</dbReference>
<dbReference type="PRINTS" id="PR00132">
    <property type="entry name" value="GLHYDRLASE2"/>
</dbReference>
<comment type="caution">
    <text evidence="7">The sequence shown here is derived from an EMBL/GenBank/DDBJ whole genome shotgun (WGS) entry which is preliminary data.</text>
</comment>
<dbReference type="EMBL" id="BARS01044639">
    <property type="protein sequence ID" value="GAG38358.1"/>
    <property type="molecule type" value="Genomic_DNA"/>
</dbReference>
<dbReference type="Gene3D" id="3.20.20.80">
    <property type="entry name" value="Glycosidases"/>
    <property type="match status" value="1"/>
</dbReference>
<dbReference type="EC" id="3.2.1.23" evidence="2"/>
<organism evidence="7">
    <name type="scientific">marine sediment metagenome</name>
    <dbReference type="NCBI Taxonomy" id="412755"/>
    <lineage>
        <taxon>unclassified sequences</taxon>
        <taxon>metagenomes</taxon>
        <taxon>ecological metagenomes</taxon>
    </lineage>
</organism>
<dbReference type="InterPro" id="IPR013783">
    <property type="entry name" value="Ig-like_fold"/>
</dbReference>
<comment type="catalytic activity">
    <reaction evidence="1">
        <text>Hydrolysis of terminal non-reducing beta-D-galactose residues in beta-D-galactosides.</text>
        <dbReference type="EC" id="3.2.1.23"/>
    </reaction>
</comment>
<dbReference type="SUPFAM" id="SSF51445">
    <property type="entry name" value="(Trans)glycosidases"/>
    <property type="match status" value="1"/>
</dbReference>
<evidence type="ECO:0000313" key="7">
    <source>
        <dbReference type="EMBL" id="GAG38358.1"/>
    </source>
</evidence>
<keyword evidence="4" id="KW-0326">Glycosidase</keyword>
<dbReference type="PROSITE" id="PS00719">
    <property type="entry name" value="GLYCOSYL_HYDROL_F2_1"/>
    <property type="match status" value="1"/>
</dbReference>
<sequence>FLFSTPKVHIRDFFARCELDENYDHAILKVKVKIYNFGKEDVKQNRVEISLLDDEEQLVESEILMSEAFMIKSNTEHLMELQANIENPRKWTGETPYLYDLILKLKNSKSQIIEVEHCKIGFRKIEINDKGSFLINGKSILLKGVNRHEHDPDHGRAIPYNRMVEDIIVMKRNNINAVRTSHYPNHPKWYDLCDKYGIYVVDECNLESHGLRTTLPKSLPEWTKACVDRMVSMVERDKNHPSVVMWSLG</sequence>
<dbReference type="SUPFAM" id="SSF49303">
    <property type="entry name" value="beta-Galactosidase/glucuronidase domain"/>
    <property type="match status" value="1"/>
</dbReference>
<dbReference type="InterPro" id="IPR017853">
    <property type="entry name" value="GH"/>
</dbReference>
<dbReference type="GO" id="GO:0005990">
    <property type="term" value="P:lactose catabolic process"/>
    <property type="evidence" value="ECO:0007669"/>
    <property type="project" value="TreeGrafter"/>
</dbReference>